<evidence type="ECO:0000256" key="1">
    <source>
        <dbReference type="SAM" id="MobiDB-lite"/>
    </source>
</evidence>
<dbReference type="Proteomes" id="UP000050741">
    <property type="component" value="Unassembled WGS sequence"/>
</dbReference>
<dbReference type="InterPro" id="IPR008974">
    <property type="entry name" value="TRAF-like"/>
</dbReference>
<reference evidence="3" key="1">
    <citation type="submission" date="2013-12" db="EMBL/GenBank/DDBJ databases">
        <authorList>
            <person name="Aslett M."/>
        </authorList>
    </citation>
    <scope>NUCLEOTIDE SEQUENCE [LARGE SCALE GENOMIC DNA]</scope>
    <source>
        <strain evidence="3">Lindley</strain>
    </source>
</reference>
<name>A0A183BRL2_GLOPA</name>
<feature type="compositionally biased region" description="Polar residues" evidence="1">
    <location>
        <begin position="1"/>
        <end position="14"/>
    </location>
</feature>
<proteinExistence type="predicted"/>
<feature type="region of interest" description="Disordered" evidence="1">
    <location>
        <begin position="1"/>
        <end position="22"/>
    </location>
</feature>
<feature type="domain" description="MATH" evidence="2">
    <location>
        <begin position="76"/>
        <end position="154"/>
    </location>
</feature>
<evidence type="ECO:0000313" key="4">
    <source>
        <dbReference type="WBParaSite" id="GPLIN_000324800"/>
    </source>
</evidence>
<dbReference type="SUPFAM" id="SSF49599">
    <property type="entry name" value="TRAF domain-like"/>
    <property type="match status" value="1"/>
</dbReference>
<organism evidence="3 4">
    <name type="scientific">Globodera pallida</name>
    <name type="common">Potato cyst nematode worm</name>
    <name type="synonym">Heterodera pallida</name>
    <dbReference type="NCBI Taxonomy" id="36090"/>
    <lineage>
        <taxon>Eukaryota</taxon>
        <taxon>Metazoa</taxon>
        <taxon>Ecdysozoa</taxon>
        <taxon>Nematoda</taxon>
        <taxon>Chromadorea</taxon>
        <taxon>Rhabditida</taxon>
        <taxon>Tylenchina</taxon>
        <taxon>Tylenchomorpha</taxon>
        <taxon>Tylenchoidea</taxon>
        <taxon>Heteroderidae</taxon>
        <taxon>Heteroderinae</taxon>
        <taxon>Globodera</taxon>
    </lineage>
</organism>
<dbReference type="CDD" id="cd00121">
    <property type="entry name" value="MATH"/>
    <property type="match status" value="1"/>
</dbReference>
<reference evidence="3" key="2">
    <citation type="submission" date="2014-05" db="EMBL/GenBank/DDBJ databases">
        <title>The genome and life-stage specific transcriptomes of Globodera pallida elucidate key aspects of plant parasitism by a cyst nematode.</title>
        <authorList>
            <person name="Cotton J.A."/>
            <person name="Lilley C.J."/>
            <person name="Jones L.M."/>
            <person name="Kikuchi T."/>
            <person name="Reid A.J."/>
            <person name="Thorpe P."/>
            <person name="Tsai I.J."/>
            <person name="Beasley H."/>
            <person name="Blok V."/>
            <person name="Cock P.J.A."/>
            <person name="Van den Akker S.E."/>
            <person name="Holroyd N."/>
            <person name="Hunt M."/>
            <person name="Mantelin S."/>
            <person name="Naghra H."/>
            <person name="Pain A."/>
            <person name="Palomares-Rius J.E."/>
            <person name="Zarowiecki M."/>
            <person name="Berriman M."/>
            <person name="Jones J.T."/>
            <person name="Urwin P.E."/>
        </authorList>
    </citation>
    <scope>NUCLEOTIDE SEQUENCE [LARGE SCALE GENOMIC DNA]</scope>
    <source>
        <strain evidence="3">Lindley</strain>
    </source>
</reference>
<protein>
    <submittedName>
        <fullName evidence="4">MATH domain-containing protein</fullName>
    </submittedName>
</protein>
<dbReference type="Pfam" id="PF00917">
    <property type="entry name" value="MATH"/>
    <property type="match status" value="1"/>
</dbReference>
<dbReference type="AlphaFoldDB" id="A0A183BRL2"/>
<keyword evidence="3" id="KW-1185">Reference proteome</keyword>
<evidence type="ECO:0000313" key="3">
    <source>
        <dbReference type="Proteomes" id="UP000050741"/>
    </source>
</evidence>
<dbReference type="InterPro" id="IPR002083">
    <property type="entry name" value="MATH/TRAF_dom"/>
</dbReference>
<reference evidence="4" key="3">
    <citation type="submission" date="2016-06" db="UniProtKB">
        <authorList>
            <consortium name="WormBaseParasite"/>
        </authorList>
    </citation>
    <scope>IDENTIFICATION</scope>
</reference>
<sequence length="182" mass="20245">MKPSKSQSSSNNIGGDQAKDNKYKRGGQVESLLQKFASSVIRISCAGFLRFLNSYGDETDNKYKRGGQIVFRMPNFKEFSEGNGPKEELSDPVVYINGLPWRILIKHCDAYVGLYLYCYGDETGSCRAAFQFSVVSCKESGECLMKQGNLGSFNIHTANSGLMDPKNGLYDEKEDAVTFKPK</sequence>
<accession>A0A183BRL2</accession>
<evidence type="ECO:0000259" key="2">
    <source>
        <dbReference type="Pfam" id="PF00917"/>
    </source>
</evidence>
<dbReference type="WBParaSite" id="GPLIN_000324800">
    <property type="protein sequence ID" value="GPLIN_000324800"/>
    <property type="gene ID" value="GPLIN_000324800"/>
</dbReference>
<dbReference type="Gene3D" id="2.60.210.10">
    <property type="entry name" value="Apoptosis, Tumor Necrosis Factor Receptor Associated Protein 2, Chain A"/>
    <property type="match status" value="1"/>
</dbReference>